<protein>
    <submittedName>
        <fullName evidence="3">Uncharacterized protein</fullName>
    </submittedName>
</protein>
<evidence type="ECO:0000256" key="2">
    <source>
        <dbReference type="SAM" id="Phobius"/>
    </source>
</evidence>
<dbReference type="OrthoDB" id="6124114at2759"/>
<evidence type="ECO:0000313" key="3">
    <source>
        <dbReference type="EMBL" id="VDH98143.1"/>
    </source>
</evidence>
<feature type="compositionally biased region" description="Polar residues" evidence="1">
    <location>
        <begin position="92"/>
        <end position="108"/>
    </location>
</feature>
<evidence type="ECO:0000313" key="4">
    <source>
        <dbReference type="Proteomes" id="UP000596742"/>
    </source>
</evidence>
<feature type="region of interest" description="Disordered" evidence="1">
    <location>
        <begin position="87"/>
        <end position="127"/>
    </location>
</feature>
<keyword evidence="2" id="KW-0812">Transmembrane</keyword>
<accession>A0A8B6C193</accession>
<keyword evidence="4" id="KW-1185">Reference proteome</keyword>
<comment type="caution">
    <text evidence="3">The sequence shown here is derived from an EMBL/GenBank/DDBJ whole genome shotgun (WGS) entry which is preliminary data.</text>
</comment>
<dbReference type="Proteomes" id="UP000596742">
    <property type="component" value="Unassembled WGS sequence"/>
</dbReference>
<proteinExistence type="predicted"/>
<dbReference type="EMBL" id="UYJE01000977">
    <property type="protein sequence ID" value="VDH98143.1"/>
    <property type="molecule type" value="Genomic_DNA"/>
</dbReference>
<evidence type="ECO:0000256" key="1">
    <source>
        <dbReference type="SAM" id="MobiDB-lite"/>
    </source>
</evidence>
<reference evidence="3" key="1">
    <citation type="submission" date="2018-11" db="EMBL/GenBank/DDBJ databases">
        <authorList>
            <person name="Alioto T."/>
            <person name="Alioto T."/>
        </authorList>
    </citation>
    <scope>NUCLEOTIDE SEQUENCE</scope>
</reference>
<keyword evidence="2" id="KW-1133">Transmembrane helix</keyword>
<gene>
    <name evidence="3" type="ORF">MGAL_10B081282</name>
</gene>
<sequence>MPIVKILLNTSRPELFGNNTIYELHHNTKYKDSELNELLYVVIVIMFYATALMVMIATQIRKQRREGQDAEYYDEYLERNRNIKDRFGKQPLLTQPQKTDGRGTSTNGAGLEIISDENEQHQGPSKC</sequence>
<organism evidence="3 4">
    <name type="scientific">Mytilus galloprovincialis</name>
    <name type="common">Mediterranean mussel</name>
    <dbReference type="NCBI Taxonomy" id="29158"/>
    <lineage>
        <taxon>Eukaryota</taxon>
        <taxon>Metazoa</taxon>
        <taxon>Spiralia</taxon>
        <taxon>Lophotrochozoa</taxon>
        <taxon>Mollusca</taxon>
        <taxon>Bivalvia</taxon>
        <taxon>Autobranchia</taxon>
        <taxon>Pteriomorphia</taxon>
        <taxon>Mytilida</taxon>
        <taxon>Mytiloidea</taxon>
        <taxon>Mytilidae</taxon>
        <taxon>Mytilinae</taxon>
        <taxon>Mytilus</taxon>
    </lineage>
</organism>
<name>A0A8B6C193_MYTGA</name>
<dbReference type="AlphaFoldDB" id="A0A8B6C193"/>
<keyword evidence="2" id="KW-0472">Membrane</keyword>
<feature type="transmembrane region" description="Helical" evidence="2">
    <location>
        <begin position="38"/>
        <end position="58"/>
    </location>
</feature>